<evidence type="ECO:0000313" key="2">
    <source>
        <dbReference type="Proteomes" id="UP001497623"/>
    </source>
</evidence>
<comment type="caution">
    <text evidence="1">The sequence shown here is derived from an EMBL/GenBank/DDBJ whole genome shotgun (WGS) entry which is preliminary data.</text>
</comment>
<proteinExistence type="predicted"/>
<sequence length="176" mass="20392">QAIVEVVEGVCQTEVRVPWSRWVETKPPEAPTDSAPLPAVNTEVLKRLEDSVRETATLDVLSDDWGNLSRTDRTLRLLKPFATSPHPNTPLFQVQTEVEEEEEEEEEDESHNIDILKLKTLQKKMMKRIHLRRALDAEKNTPLQRFFKHYHQRLEVIYPEETVTGFARGLCKPELP</sequence>
<evidence type="ECO:0000313" key="1">
    <source>
        <dbReference type="EMBL" id="CAL4101973.1"/>
    </source>
</evidence>
<gene>
    <name evidence="1" type="ORF">MNOR_LOCUS17140</name>
</gene>
<organism evidence="1 2">
    <name type="scientific">Meganyctiphanes norvegica</name>
    <name type="common">Northern krill</name>
    <name type="synonym">Thysanopoda norvegica</name>
    <dbReference type="NCBI Taxonomy" id="48144"/>
    <lineage>
        <taxon>Eukaryota</taxon>
        <taxon>Metazoa</taxon>
        <taxon>Ecdysozoa</taxon>
        <taxon>Arthropoda</taxon>
        <taxon>Crustacea</taxon>
        <taxon>Multicrustacea</taxon>
        <taxon>Malacostraca</taxon>
        <taxon>Eumalacostraca</taxon>
        <taxon>Eucarida</taxon>
        <taxon>Euphausiacea</taxon>
        <taxon>Euphausiidae</taxon>
        <taxon>Meganyctiphanes</taxon>
    </lineage>
</organism>
<keyword evidence="2" id="KW-1185">Reference proteome</keyword>
<dbReference type="EMBL" id="CAXKWB010011595">
    <property type="protein sequence ID" value="CAL4101973.1"/>
    <property type="molecule type" value="Genomic_DNA"/>
</dbReference>
<name>A0AAV2QYU8_MEGNR</name>
<reference evidence="1 2" key="1">
    <citation type="submission" date="2024-05" db="EMBL/GenBank/DDBJ databases">
        <authorList>
            <person name="Wallberg A."/>
        </authorList>
    </citation>
    <scope>NUCLEOTIDE SEQUENCE [LARGE SCALE GENOMIC DNA]</scope>
</reference>
<dbReference type="AlphaFoldDB" id="A0AAV2QYU8"/>
<accession>A0AAV2QYU8</accession>
<feature type="non-terminal residue" evidence="1">
    <location>
        <position position="1"/>
    </location>
</feature>
<dbReference type="Proteomes" id="UP001497623">
    <property type="component" value="Unassembled WGS sequence"/>
</dbReference>
<feature type="non-terminal residue" evidence="1">
    <location>
        <position position="176"/>
    </location>
</feature>
<protein>
    <submittedName>
        <fullName evidence="1">Uncharacterized protein</fullName>
    </submittedName>
</protein>